<name>A0A502GGD2_9PROT</name>
<dbReference type="InterPro" id="IPR005151">
    <property type="entry name" value="Tail-specific_protease"/>
</dbReference>
<feature type="compositionally biased region" description="Basic and acidic residues" evidence="1">
    <location>
        <begin position="72"/>
        <end position="87"/>
    </location>
</feature>
<dbReference type="SUPFAM" id="SSF52096">
    <property type="entry name" value="ClpP/crotonase"/>
    <property type="match status" value="1"/>
</dbReference>
<reference evidence="3 4" key="1">
    <citation type="journal article" date="2019" name="Environ. Microbiol.">
        <title>Species interactions and distinct microbial communities in high Arctic permafrost affected cryosols are associated with the CH4 and CO2 gas fluxes.</title>
        <authorList>
            <person name="Altshuler I."/>
            <person name="Hamel J."/>
            <person name="Turney S."/>
            <person name="Magnuson E."/>
            <person name="Levesque R."/>
            <person name="Greer C."/>
            <person name="Whyte L.G."/>
        </authorList>
    </citation>
    <scope>NUCLEOTIDE SEQUENCE [LARGE SCALE GENOMIC DNA]</scope>
    <source>
        <strain evidence="3 4">S9.3B</strain>
    </source>
</reference>
<feature type="domain" description="PDZ" evidence="2">
    <location>
        <begin position="232"/>
        <end position="315"/>
    </location>
</feature>
<dbReference type="Pfam" id="PF17820">
    <property type="entry name" value="PDZ_6"/>
    <property type="match status" value="1"/>
</dbReference>
<feature type="region of interest" description="Disordered" evidence="1">
    <location>
        <begin position="403"/>
        <end position="422"/>
    </location>
</feature>
<dbReference type="InterPro" id="IPR036034">
    <property type="entry name" value="PDZ_sf"/>
</dbReference>
<dbReference type="PROSITE" id="PS50106">
    <property type="entry name" value="PDZ"/>
    <property type="match status" value="1"/>
</dbReference>
<dbReference type="GO" id="GO:0006508">
    <property type="term" value="P:proteolysis"/>
    <property type="evidence" value="ECO:0007669"/>
    <property type="project" value="InterPro"/>
</dbReference>
<dbReference type="SUPFAM" id="SSF50156">
    <property type="entry name" value="PDZ domain-like"/>
    <property type="match status" value="1"/>
</dbReference>
<dbReference type="InterPro" id="IPR041489">
    <property type="entry name" value="PDZ_6"/>
</dbReference>
<gene>
    <name evidence="3" type="ORF">EAH89_06065</name>
</gene>
<feature type="compositionally biased region" description="Basic and acidic residues" evidence="1">
    <location>
        <begin position="9"/>
        <end position="21"/>
    </location>
</feature>
<dbReference type="GO" id="GO:0007165">
    <property type="term" value="P:signal transduction"/>
    <property type="evidence" value="ECO:0007669"/>
    <property type="project" value="TreeGrafter"/>
</dbReference>
<comment type="caution">
    <text evidence="3">The sequence shown here is derived from an EMBL/GenBank/DDBJ whole genome shotgun (WGS) entry which is preliminary data.</text>
</comment>
<evidence type="ECO:0000313" key="4">
    <source>
        <dbReference type="Proteomes" id="UP000317078"/>
    </source>
</evidence>
<dbReference type="SMART" id="SM00228">
    <property type="entry name" value="PDZ"/>
    <property type="match status" value="1"/>
</dbReference>
<dbReference type="EMBL" id="RCZP01000003">
    <property type="protein sequence ID" value="TPG59783.1"/>
    <property type="molecule type" value="Genomic_DNA"/>
</dbReference>
<dbReference type="Gene3D" id="3.90.226.10">
    <property type="entry name" value="2-enoyl-CoA Hydratase, Chain A, domain 1"/>
    <property type="match status" value="1"/>
</dbReference>
<evidence type="ECO:0000313" key="3">
    <source>
        <dbReference type="EMBL" id="TPG59783.1"/>
    </source>
</evidence>
<evidence type="ECO:0000256" key="1">
    <source>
        <dbReference type="SAM" id="MobiDB-lite"/>
    </source>
</evidence>
<dbReference type="GO" id="GO:0008236">
    <property type="term" value="F:serine-type peptidase activity"/>
    <property type="evidence" value="ECO:0007669"/>
    <property type="project" value="InterPro"/>
</dbReference>
<dbReference type="PANTHER" id="PTHR32060">
    <property type="entry name" value="TAIL-SPECIFIC PROTEASE"/>
    <property type="match status" value="1"/>
</dbReference>
<dbReference type="InterPro" id="IPR029045">
    <property type="entry name" value="ClpP/crotonase-like_dom_sf"/>
</dbReference>
<protein>
    <submittedName>
        <fullName evidence="3">PDZ domain-containing protein</fullName>
    </submittedName>
</protein>
<feature type="region of interest" description="Disordered" evidence="1">
    <location>
        <begin position="1"/>
        <end position="88"/>
    </location>
</feature>
<sequence length="581" mass="59795">MVPRGSGDAPDRPPHGPDLHPRPGGRGAAGRGRAADRQPQLPAPAGRPALRRGPKAGRLAAAGGRHAAAGAAEDHRAQAEGRPRRPETAALTRRGLALLALLLAWAGPARAQDYAPVLRAAFTAIAERHLEATEPPLVGLWALRGLEAIDATLSSARRGPALVLGFSESLVADRLAGTTPVSVADAVAALLAEAERQSPALRRAGRQAVLQAIFEEIFNHLDPYSRYTTPEETRLGRERRLGIADLGLLLAAGPRGAVTIAQVVPESAAARAGLRLGDRVIDADGIALSGRDIPEAMAVLEGPAGSSVVLTLQRGRQRLSVVLTRSPSPAASVVAEVRDGVLWLRVPFFAAGTPSQIDLALARWPVAAAPLGIVLDLRGNRGGLLQQAVQVADALLPPGSLIATTEGRHPDSRRRFRASGPDGAAGRRVVVLVDGRTASAAEVVAAAVGDLGRGLVIGSATLGKGLIQILVPLPGGGELALSWSRILAPRGWPVQMLGVLPGLCTSLGAEETARGLANLGTADSPMAVPLARARAARAPVPASEVAALRNACPPAEGREADLAAARAVLERPEVYEAAAGG</sequence>
<dbReference type="Gene3D" id="2.30.42.10">
    <property type="match status" value="1"/>
</dbReference>
<organism evidence="3 4">
    <name type="scientific">Muricoccus nepalensis</name>
    <dbReference type="NCBI Taxonomy" id="1854500"/>
    <lineage>
        <taxon>Bacteria</taxon>
        <taxon>Pseudomonadati</taxon>
        <taxon>Pseudomonadota</taxon>
        <taxon>Alphaproteobacteria</taxon>
        <taxon>Acetobacterales</taxon>
        <taxon>Roseomonadaceae</taxon>
        <taxon>Muricoccus</taxon>
    </lineage>
</organism>
<dbReference type="AlphaFoldDB" id="A0A502GGD2"/>
<dbReference type="GO" id="GO:0004175">
    <property type="term" value="F:endopeptidase activity"/>
    <property type="evidence" value="ECO:0007669"/>
    <property type="project" value="TreeGrafter"/>
</dbReference>
<dbReference type="Proteomes" id="UP000317078">
    <property type="component" value="Unassembled WGS sequence"/>
</dbReference>
<evidence type="ECO:0000259" key="2">
    <source>
        <dbReference type="PROSITE" id="PS50106"/>
    </source>
</evidence>
<keyword evidence="4" id="KW-1185">Reference proteome</keyword>
<accession>A0A502GGD2</accession>
<dbReference type="PANTHER" id="PTHR32060:SF30">
    <property type="entry name" value="CARBOXY-TERMINAL PROCESSING PROTEASE CTPA"/>
    <property type="match status" value="1"/>
</dbReference>
<feature type="compositionally biased region" description="Low complexity" evidence="1">
    <location>
        <begin position="56"/>
        <end position="71"/>
    </location>
</feature>
<dbReference type="GO" id="GO:0030288">
    <property type="term" value="C:outer membrane-bounded periplasmic space"/>
    <property type="evidence" value="ECO:0007669"/>
    <property type="project" value="TreeGrafter"/>
</dbReference>
<dbReference type="Gene3D" id="3.30.750.44">
    <property type="match status" value="1"/>
</dbReference>
<dbReference type="InterPro" id="IPR001478">
    <property type="entry name" value="PDZ"/>
</dbReference>
<dbReference type="Pfam" id="PF03572">
    <property type="entry name" value="Peptidase_S41"/>
    <property type="match status" value="1"/>
</dbReference>
<dbReference type="SMART" id="SM00245">
    <property type="entry name" value="TSPc"/>
    <property type="match status" value="1"/>
</dbReference>
<dbReference type="OrthoDB" id="9812068at2"/>
<proteinExistence type="predicted"/>